<gene>
    <name evidence="1" type="ORF">JTE90_029011</name>
</gene>
<organism evidence="1 2">
    <name type="scientific">Oedothorax gibbosus</name>
    <dbReference type="NCBI Taxonomy" id="931172"/>
    <lineage>
        <taxon>Eukaryota</taxon>
        <taxon>Metazoa</taxon>
        <taxon>Ecdysozoa</taxon>
        <taxon>Arthropoda</taxon>
        <taxon>Chelicerata</taxon>
        <taxon>Arachnida</taxon>
        <taxon>Araneae</taxon>
        <taxon>Araneomorphae</taxon>
        <taxon>Entelegynae</taxon>
        <taxon>Araneoidea</taxon>
        <taxon>Linyphiidae</taxon>
        <taxon>Erigoninae</taxon>
        <taxon>Oedothorax</taxon>
    </lineage>
</organism>
<evidence type="ECO:0000313" key="1">
    <source>
        <dbReference type="EMBL" id="KAG8196042.1"/>
    </source>
</evidence>
<evidence type="ECO:0000313" key="2">
    <source>
        <dbReference type="Proteomes" id="UP000827092"/>
    </source>
</evidence>
<sequence length="133" mass="15512">MWSVLSALYPVTDHTYWTQDYEAHINSLDFTGLEFPIKLQDIAKFEKINKDISINVFGLTENYQVYPLVITNEEKDKHIDLIYLTLKRLLTMLGSKIYAVLFRGNIRNRRASFLSVAVAYNFFIHKPFSISIS</sequence>
<proteinExistence type="predicted"/>
<protein>
    <submittedName>
        <fullName evidence="1">Uncharacterized protein</fullName>
    </submittedName>
</protein>
<dbReference type="AlphaFoldDB" id="A0AAV6VHM4"/>
<keyword evidence="2" id="KW-1185">Reference proteome</keyword>
<reference evidence="1 2" key="1">
    <citation type="journal article" date="2022" name="Nat. Ecol. Evol.">
        <title>A masculinizing supergene underlies an exaggerated male reproductive morph in a spider.</title>
        <authorList>
            <person name="Hendrickx F."/>
            <person name="De Corte Z."/>
            <person name="Sonet G."/>
            <person name="Van Belleghem S.M."/>
            <person name="Kostlbacher S."/>
            <person name="Vangestel C."/>
        </authorList>
    </citation>
    <scope>NUCLEOTIDE SEQUENCE [LARGE SCALE GENOMIC DNA]</scope>
    <source>
        <strain evidence="1">W744_W776</strain>
    </source>
</reference>
<dbReference type="EMBL" id="JAFNEN010000075">
    <property type="protein sequence ID" value="KAG8196042.1"/>
    <property type="molecule type" value="Genomic_DNA"/>
</dbReference>
<comment type="caution">
    <text evidence="1">The sequence shown here is derived from an EMBL/GenBank/DDBJ whole genome shotgun (WGS) entry which is preliminary data.</text>
</comment>
<name>A0AAV6VHM4_9ARAC</name>
<dbReference type="Proteomes" id="UP000827092">
    <property type="component" value="Unassembled WGS sequence"/>
</dbReference>
<accession>A0AAV6VHM4</accession>